<dbReference type="EMBL" id="VLXZ01000001">
    <property type="protein sequence ID" value="TSB48529.1"/>
    <property type="molecule type" value="Genomic_DNA"/>
</dbReference>
<feature type="compositionally biased region" description="Basic and acidic residues" evidence="1">
    <location>
        <begin position="43"/>
        <end position="52"/>
    </location>
</feature>
<feature type="signal peptide" evidence="2">
    <location>
        <begin position="1"/>
        <end position="23"/>
    </location>
</feature>
<sequence>MNYLKSISMLCLVSIMLVGCGMNNDNNGENTAQNYDQQPMGQDENRNMNRADNHDEGYVHDEVKQKVDEIDGVRTSHVVVVGNDAYVAVMLDNDNNNQEEIPKDLKEKVSDKVKEEDPSISAVYVSSNPDFLGHMQNYSDRLQQGEPFTGLYDEFAEMTKRVFPDRQER</sequence>
<dbReference type="OrthoDB" id="1707228at2"/>
<dbReference type="AlphaFoldDB" id="A0A554A4B0"/>
<accession>A0A554A4B0</accession>
<dbReference type="InterPro" id="IPR019076">
    <property type="entry name" value="Spore_lipoprot_YhcN/YlaJ-like"/>
</dbReference>
<reference evidence="3 4" key="1">
    <citation type="submission" date="2019-07" db="EMBL/GenBank/DDBJ databases">
        <authorList>
            <person name="Park Y.J."/>
            <person name="Jeong S.E."/>
            <person name="Jung H.S."/>
        </authorList>
    </citation>
    <scope>NUCLEOTIDE SEQUENCE [LARGE SCALE GENOMIC DNA]</scope>
    <source>
        <strain evidence="4">P16(2019)</strain>
    </source>
</reference>
<comment type="caution">
    <text evidence="3">The sequence shown here is derived from an EMBL/GenBank/DDBJ whole genome shotgun (WGS) entry which is preliminary data.</text>
</comment>
<feature type="region of interest" description="Disordered" evidence="1">
    <location>
        <begin position="29"/>
        <end position="52"/>
    </location>
</feature>
<dbReference type="Proteomes" id="UP000318521">
    <property type="component" value="Unassembled WGS sequence"/>
</dbReference>
<dbReference type="GO" id="GO:0030435">
    <property type="term" value="P:sporulation resulting in formation of a cellular spore"/>
    <property type="evidence" value="ECO:0007669"/>
    <property type="project" value="InterPro"/>
</dbReference>
<organism evidence="3 4">
    <name type="scientific">Alkalicoccobacillus porphyridii</name>
    <dbReference type="NCBI Taxonomy" id="2597270"/>
    <lineage>
        <taxon>Bacteria</taxon>
        <taxon>Bacillati</taxon>
        <taxon>Bacillota</taxon>
        <taxon>Bacilli</taxon>
        <taxon>Bacillales</taxon>
        <taxon>Bacillaceae</taxon>
        <taxon>Alkalicoccobacillus</taxon>
    </lineage>
</organism>
<dbReference type="PROSITE" id="PS51257">
    <property type="entry name" value="PROKAR_LIPOPROTEIN"/>
    <property type="match status" value="1"/>
</dbReference>
<feature type="compositionally biased region" description="Polar residues" evidence="1">
    <location>
        <begin position="29"/>
        <end position="40"/>
    </location>
</feature>
<evidence type="ECO:0000256" key="2">
    <source>
        <dbReference type="SAM" id="SignalP"/>
    </source>
</evidence>
<dbReference type="InterPro" id="IPR014247">
    <property type="entry name" value="Spore_lipoprot_YhcN/YlaJ"/>
</dbReference>
<proteinExistence type="predicted"/>
<evidence type="ECO:0000313" key="4">
    <source>
        <dbReference type="Proteomes" id="UP000318521"/>
    </source>
</evidence>
<name>A0A554A4B0_9BACI</name>
<protein>
    <submittedName>
        <fullName evidence="3">YhcN/YlaJ family sporulation lipoprotein</fullName>
    </submittedName>
</protein>
<evidence type="ECO:0000313" key="3">
    <source>
        <dbReference type="EMBL" id="TSB48529.1"/>
    </source>
</evidence>
<dbReference type="RefSeq" id="WP_143846873.1">
    <property type="nucleotide sequence ID" value="NZ_VLXZ01000001.1"/>
</dbReference>
<dbReference type="Pfam" id="PF09580">
    <property type="entry name" value="Spore_YhcN_YlaJ"/>
    <property type="match status" value="1"/>
</dbReference>
<keyword evidence="2" id="KW-0732">Signal</keyword>
<feature type="chain" id="PRO_5038377397" evidence="2">
    <location>
        <begin position="24"/>
        <end position="169"/>
    </location>
</feature>
<gene>
    <name evidence="3" type="ORF">FN960_02965</name>
</gene>
<keyword evidence="4" id="KW-1185">Reference proteome</keyword>
<dbReference type="NCBIfam" id="TIGR02898">
    <property type="entry name" value="spore_YhcN_YlaJ"/>
    <property type="match status" value="1"/>
</dbReference>
<evidence type="ECO:0000256" key="1">
    <source>
        <dbReference type="SAM" id="MobiDB-lite"/>
    </source>
</evidence>
<keyword evidence="3" id="KW-0449">Lipoprotein</keyword>